<evidence type="ECO:0000313" key="1">
    <source>
        <dbReference type="EMBL" id="MCV2889173.1"/>
    </source>
</evidence>
<reference evidence="1 2" key="1">
    <citation type="submission" date="2022-10" db="EMBL/GenBank/DDBJ databases">
        <title>Ruegeria sp. nov., isolated from ocean surface sediments.</title>
        <authorList>
            <person name="He W."/>
            <person name="Xue H.-P."/>
            <person name="Zhang D.-F."/>
        </authorList>
    </citation>
    <scope>NUCLEOTIDE SEQUENCE [LARGE SCALE GENOMIC DNA]</scope>
    <source>
        <strain evidence="1 2">XHP0148</strain>
    </source>
</reference>
<proteinExistence type="predicted"/>
<keyword evidence="2" id="KW-1185">Reference proteome</keyword>
<dbReference type="RefSeq" id="WP_263828938.1">
    <property type="nucleotide sequence ID" value="NZ_JAOWLB010000008.1"/>
</dbReference>
<name>A0ABT3AKI0_9RHOB</name>
<accession>A0ABT3AKI0</accession>
<gene>
    <name evidence="1" type="ORF">OE747_12535</name>
</gene>
<sequence>MVGGALISASSANISTFNGGFGASGTISDSDSAVSAQIGYDKASGLSENITITFDTGTSEASFDFAHLPYRRFCQGRALGGLE</sequence>
<organism evidence="1 2">
    <name type="scientific">Ruegeria aquimaris</name>
    <dbReference type="NCBI Taxonomy" id="2984333"/>
    <lineage>
        <taxon>Bacteria</taxon>
        <taxon>Pseudomonadati</taxon>
        <taxon>Pseudomonadota</taxon>
        <taxon>Alphaproteobacteria</taxon>
        <taxon>Rhodobacterales</taxon>
        <taxon>Roseobacteraceae</taxon>
        <taxon>Ruegeria</taxon>
    </lineage>
</organism>
<comment type="caution">
    <text evidence="1">The sequence shown here is derived from an EMBL/GenBank/DDBJ whole genome shotgun (WGS) entry which is preliminary data.</text>
</comment>
<evidence type="ECO:0000313" key="2">
    <source>
        <dbReference type="Proteomes" id="UP001320899"/>
    </source>
</evidence>
<dbReference type="EMBL" id="JAOWLB010000008">
    <property type="protein sequence ID" value="MCV2889173.1"/>
    <property type="molecule type" value="Genomic_DNA"/>
</dbReference>
<evidence type="ECO:0008006" key="3">
    <source>
        <dbReference type="Google" id="ProtNLM"/>
    </source>
</evidence>
<dbReference type="Proteomes" id="UP001320899">
    <property type="component" value="Unassembled WGS sequence"/>
</dbReference>
<protein>
    <recommendedName>
        <fullName evidence="3">Porin domain-containing protein</fullName>
    </recommendedName>
</protein>